<dbReference type="EMBL" id="APAU02000044">
    <property type="protein sequence ID" value="EUB59450.1"/>
    <property type="molecule type" value="Genomic_DNA"/>
</dbReference>
<feature type="region of interest" description="Disordered" evidence="1">
    <location>
        <begin position="108"/>
        <end position="133"/>
    </location>
</feature>
<dbReference type="SMART" id="SM00324">
    <property type="entry name" value="RhoGAP"/>
    <property type="match status" value="1"/>
</dbReference>
<feature type="region of interest" description="Disordered" evidence="1">
    <location>
        <begin position="817"/>
        <end position="860"/>
    </location>
</feature>
<keyword evidence="4" id="KW-1185">Reference proteome</keyword>
<dbReference type="Proteomes" id="UP000019149">
    <property type="component" value="Unassembled WGS sequence"/>
</dbReference>
<accession>W6UDP5</accession>
<evidence type="ECO:0000256" key="1">
    <source>
        <dbReference type="SAM" id="MobiDB-lite"/>
    </source>
</evidence>
<evidence type="ECO:0000259" key="2">
    <source>
        <dbReference type="PROSITE" id="PS50238"/>
    </source>
</evidence>
<dbReference type="InterPro" id="IPR008936">
    <property type="entry name" value="Rho_GTPase_activation_prot"/>
</dbReference>
<dbReference type="InterPro" id="IPR000198">
    <property type="entry name" value="RhoGAP_dom"/>
</dbReference>
<dbReference type="GO" id="GO:0007165">
    <property type="term" value="P:signal transduction"/>
    <property type="evidence" value="ECO:0007669"/>
    <property type="project" value="InterPro"/>
</dbReference>
<feature type="region of interest" description="Disordered" evidence="1">
    <location>
        <begin position="1"/>
        <end position="80"/>
    </location>
</feature>
<dbReference type="PANTHER" id="PTHR23179:SF3">
    <property type="entry name" value="RHO GTPASE-ACTIVATING PROTEIN 20"/>
    <property type="match status" value="1"/>
</dbReference>
<feature type="region of interest" description="Disordered" evidence="1">
    <location>
        <begin position="1186"/>
        <end position="1217"/>
    </location>
</feature>
<feature type="region of interest" description="Disordered" evidence="1">
    <location>
        <begin position="1514"/>
        <end position="1547"/>
    </location>
</feature>
<feature type="compositionally biased region" description="Acidic residues" evidence="1">
    <location>
        <begin position="181"/>
        <end position="192"/>
    </location>
</feature>
<feature type="compositionally biased region" description="Gly residues" evidence="1">
    <location>
        <begin position="843"/>
        <end position="858"/>
    </location>
</feature>
<feature type="compositionally biased region" description="Gly residues" evidence="1">
    <location>
        <begin position="69"/>
        <end position="80"/>
    </location>
</feature>
<evidence type="ECO:0000313" key="3">
    <source>
        <dbReference type="EMBL" id="EUB59450.1"/>
    </source>
</evidence>
<dbReference type="Gene3D" id="1.10.555.10">
    <property type="entry name" value="Rho GTPase activation protein"/>
    <property type="match status" value="1"/>
</dbReference>
<dbReference type="PROSITE" id="PS50238">
    <property type="entry name" value="RHOGAP"/>
    <property type="match status" value="1"/>
</dbReference>
<comment type="caution">
    <text evidence="3">The sequence shown here is derived from an EMBL/GenBank/DDBJ whole genome shotgun (WGS) entry which is preliminary data.</text>
</comment>
<name>W6UDP5_ECHGR</name>
<dbReference type="OMA" id="NTEITFF"/>
<feature type="compositionally biased region" description="Polar residues" evidence="1">
    <location>
        <begin position="53"/>
        <end position="62"/>
    </location>
</feature>
<dbReference type="CDD" id="cd00159">
    <property type="entry name" value="RhoGAP"/>
    <property type="match status" value="1"/>
</dbReference>
<dbReference type="PANTHER" id="PTHR23179">
    <property type="entry name" value="T-CELL ACTIVATION RHO GTPASE ACTIVATING PROTEIN-RELATED"/>
    <property type="match status" value="1"/>
</dbReference>
<dbReference type="SUPFAM" id="SSF48350">
    <property type="entry name" value="GTPase activation domain, GAP"/>
    <property type="match status" value="1"/>
</dbReference>
<dbReference type="GeneID" id="36341416"/>
<evidence type="ECO:0000313" key="4">
    <source>
        <dbReference type="Proteomes" id="UP000019149"/>
    </source>
</evidence>
<dbReference type="STRING" id="6210.W6UDP5"/>
<dbReference type="Pfam" id="PF00620">
    <property type="entry name" value="RhoGAP"/>
    <property type="match status" value="1"/>
</dbReference>
<feature type="domain" description="Rho-GAP" evidence="2">
    <location>
        <begin position="897"/>
        <end position="1082"/>
    </location>
</feature>
<feature type="compositionally biased region" description="Low complexity" evidence="1">
    <location>
        <begin position="831"/>
        <end position="842"/>
    </location>
</feature>
<dbReference type="GO" id="GO:0005096">
    <property type="term" value="F:GTPase activator activity"/>
    <property type="evidence" value="ECO:0007669"/>
    <property type="project" value="TreeGrafter"/>
</dbReference>
<feature type="region of interest" description="Disordered" evidence="1">
    <location>
        <begin position="1252"/>
        <end position="1299"/>
    </location>
</feature>
<protein>
    <submittedName>
        <fullName evidence="3">Rho GTPase-activating protein 20</fullName>
    </submittedName>
</protein>
<proteinExistence type="predicted"/>
<gene>
    <name evidence="3" type="ORF">EGR_05701</name>
</gene>
<dbReference type="CTD" id="36341416"/>
<organism evidence="3 4">
    <name type="scientific">Echinococcus granulosus</name>
    <name type="common">Hydatid tapeworm</name>
    <dbReference type="NCBI Taxonomy" id="6210"/>
    <lineage>
        <taxon>Eukaryota</taxon>
        <taxon>Metazoa</taxon>
        <taxon>Spiralia</taxon>
        <taxon>Lophotrochozoa</taxon>
        <taxon>Platyhelminthes</taxon>
        <taxon>Cestoda</taxon>
        <taxon>Eucestoda</taxon>
        <taxon>Cyclophyllidea</taxon>
        <taxon>Taeniidae</taxon>
        <taxon>Echinococcus</taxon>
        <taxon>Echinococcus granulosus group</taxon>
    </lineage>
</organism>
<feature type="compositionally biased region" description="Basic and acidic residues" evidence="1">
    <location>
        <begin position="205"/>
        <end position="220"/>
    </location>
</feature>
<feature type="compositionally biased region" description="Low complexity" evidence="1">
    <location>
        <begin position="1519"/>
        <end position="1547"/>
    </location>
</feature>
<dbReference type="OrthoDB" id="27389at2759"/>
<sequence length="1547" mass="169888">MPTESVGRNYERNRENRARRRRFKGSNVESVHEGLAKTPAGLRRSRIDMPTRSAKSINNLTQLDKESGGNQGNNAGAGGGGGLMPISRIIKWYRNISATRESAPPITSGKVVTLDQNPSPPPHQRASYAGRKQGYTGPLGLGEYVDSMGGGFDEIDVANGSPQVPIKSRSLIDISMSNLWGEDEEGDADGDGDGTGGNGNYEGGSWEKVRRPSMSRERRPNLLTTISRLLPLSSTPSNLLQFMDSPSTSVNIYENTEITFFGSLEDRWSTPAFVVTTCSRMQRGDLFNVHCVSDYLAELKVTAEWVKGVKSSCESELRKYKAARKGRHSRRLTTQGNSLKCEYEAELKELHADFTAFLQACDAFMAIMKDELRGNPVSAILIAGHNERLFSLKNLLPITMPCASNEAQKTSAYRKFLCETPATATFSALCQGQESPMEVCAFLCTDCLLLASKCRLFKTSTASSTSNTKWNASSGGFTAINSPPPPNWTPGVFETLARFSLTFLGVTTPISAPSTTSSAGCELVGGGPIIKLTPPVLYSSSSGISSAASTEEEMEAGSENSSAASGCEEARQGLSLWWPPGNRCQLVFSEVRSFNEWRNYLQTSMEQIQSCFANQILQVKVVNGIAPEKCVHKYLPLSPSITTRELKERALTAWNIGSFLSQMTLDRSMEIQIFVVPGGSIFKALLKEAILLSKQVDAEVAVSFVDPIRGSLELPLSDEDRPFLLTLYVITLTGEKATDEVVDLFSTDQTDCSFTPRNLAFPLTPDRIPVIFTIRDSNNSSTSSNGVVCSFPISMDHDAFEPLAHLVDRSKSILNHDTNRTHRTPHLHGLSQSSHNLSPSSGAAGGGSGGGGVGAGGKGRSRSRLRLYLSRSSMFAAGNDNEEDDKDSSSQQFGIFGRLPKEAWPDCRVSMSVMSLFVVIFYKGSLTEGIFRRSVQISHLQALVQRVDTNEDPLMAEECPPLHAANILKKYFKEIPGHLLIDEKWDDWCKMTTLKTDEEIANYAKKMLRELPDINQSLLTFLLFTLAQIRVNQESNKMSVDALSTVWGPNLLERPNAAPSFEDSVMCVAVVACLLGPFTDAYCLRSSEFRQKLSVFFDEIWGQMMPPGETSTKPPPEGISILELPEQKPKEITSSNGALGSPRSVEPLQAKDKRNSWIVRSSSAEEPSEMTYGLKRYFRTLKKDSKFSNSQESADLPPPIPPRYRHKSTSSNSFAPSPVSPAACTTFALATYSPPPLPARTFGLLEQIPHTQNEQRRKMGVVSKDTLSSGTTVVDRRRSFSRRRNPSRSPVRSCTVNGSDQSLRPLMIGDICEDYEGLNLIPNDVAIDQPKLKLKEVETTTTLKRSTSDVDVHPMNKQMTVRRKSQNLDSPQFLEYGTEPGGMCFFWNTVAARRMSSRNHRCETRWTCGLYTEVGGKNDSVDPNASNDLAPLARRFTENVTIDRSKPTGVRPRPTAIYLEDKSCLMFPGFQKTSAAPEVPAGICRRISSIYEQKKVMNETGLKNWMLRGSLVSPDQLNSTSSGSTHLSRGSSHASTGSSTSTTLGPN</sequence>
<dbReference type="KEGG" id="egl:EGR_05701"/>
<feature type="region of interest" description="Disordered" evidence="1">
    <location>
        <begin position="1105"/>
        <end position="1152"/>
    </location>
</feature>
<reference evidence="3 4" key="1">
    <citation type="journal article" date="2013" name="Nat. Genet.">
        <title>The genome of the hydatid tapeworm Echinococcus granulosus.</title>
        <authorList>
            <person name="Zheng H."/>
            <person name="Zhang W."/>
            <person name="Zhang L."/>
            <person name="Zhang Z."/>
            <person name="Li J."/>
            <person name="Lu G."/>
            <person name="Zhu Y."/>
            <person name="Wang Y."/>
            <person name="Huang Y."/>
            <person name="Liu J."/>
            <person name="Kang H."/>
            <person name="Chen J."/>
            <person name="Wang L."/>
            <person name="Chen A."/>
            <person name="Yu S."/>
            <person name="Gao Z."/>
            <person name="Jin L."/>
            <person name="Gu W."/>
            <person name="Wang Z."/>
            <person name="Zhao L."/>
            <person name="Shi B."/>
            <person name="Wen H."/>
            <person name="Lin R."/>
            <person name="Jones M.K."/>
            <person name="Brejova B."/>
            <person name="Vinar T."/>
            <person name="Zhao G."/>
            <person name="McManus D.P."/>
            <person name="Chen Z."/>
            <person name="Zhou Y."/>
            <person name="Wang S."/>
        </authorList>
    </citation>
    <scope>NUCLEOTIDE SEQUENCE [LARGE SCALE GENOMIC DNA]</scope>
</reference>
<feature type="region of interest" description="Disordered" evidence="1">
    <location>
        <begin position="181"/>
        <end position="220"/>
    </location>
</feature>
<feature type="compositionally biased region" description="Gly residues" evidence="1">
    <location>
        <begin position="193"/>
        <end position="202"/>
    </location>
</feature>
<dbReference type="RefSeq" id="XP_024350646.1">
    <property type="nucleotide sequence ID" value="XM_024494950.1"/>
</dbReference>